<evidence type="ECO:0000313" key="6">
    <source>
        <dbReference type="Proteomes" id="UP001345219"/>
    </source>
</evidence>
<feature type="repeat" description="PPR" evidence="3">
    <location>
        <begin position="83"/>
        <end position="117"/>
    </location>
</feature>
<dbReference type="InterPro" id="IPR011990">
    <property type="entry name" value="TPR-like_helical_dom_sf"/>
</dbReference>
<dbReference type="Pfam" id="PF20431">
    <property type="entry name" value="E_motif"/>
    <property type="match status" value="1"/>
</dbReference>
<gene>
    <name evidence="5" type="ORF">SAY87_000937</name>
</gene>
<dbReference type="InterPro" id="IPR002885">
    <property type="entry name" value="PPR_rpt"/>
</dbReference>
<sequence>MQQAPVAPAKAFPYSIDIPRTLFLLEKCSNTEGIKQIHANMLKTGLTSDPTALRRLLAAVSVSPTTGELPYAQTVFDRITNPDTFMWNAMIRGYSNSGQPEGALVTYTQMICHSSVPHNSHTFPFLLKACCNPSFIEATLQLHGHIVKLGFEKDVFTLNALVHAYASAGRRESARLIFDTASERDAVTWNSIIDAYVKSGEVEMAYVLFNAMPEKNVVSWTTMISGLASAGMNSEALRLFHQMQMEGVLQPDAAALASALSACANLGAIEQGRYIHVYIERNNIKADPMLECGLINMYAKSGCIEEARAVFGRSKRECVSIWTAMITGLAIHGRAKEALYWYKKMQKEGIKPNPITLTAVLSACSYAGLVGEGRAVFSAIRSVHGWTPSMEHYGCLVGLLGRAGLLEEAKEVVDTMPLEPNAFILGTLLTACRIHKNLELGELIGERLIRMDSSHGGRYIHAASILSAGGKWEAAARVRGLMKENGVGKLPGISSITINGTIHEFIAGDNSHSYIERINGMWDRVYKRLRDEGYRPEIGALLLDLDDDEKEMAMRGHSEKLAIGLGLLATEKGVTLRIFKNLRVCQDCHKVAKMISKVYQRRIVMRDKSRFHVFEDGECSCGDYW</sequence>
<organism evidence="5 6">
    <name type="scientific">Trapa incisa</name>
    <dbReference type="NCBI Taxonomy" id="236973"/>
    <lineage>
        <taxon>Eukaryota</taxon>
        <taxon>Viridiplantae</taxon>
        <taxon>Streptophyta</taxon>
        <taxon>Embryophyta</taxon>
        <taxon>Tracheophyta</taxon>
        <taxon>Spermatophyta</taxon>
        <taxon>Magnoliopsida</taxon>
        <taxon>eudicotyledons</taxon>
        <taxon>Gunneridae</taxon>
        <taxon>Pentapetalae</taxon>
        <taxon>rosids</taxon>
        <taxon>malvids</taxon>
        <taxon>Myrtales</taxon>
        <taxon>Lythraceae</taxon>
        <taxon>Trapa</taxon>
    </lineage>
</organism>
<feature type="repeat" description="PPR" evidence="3">
    <location>
        <begin position="185"/>
        <end position="219"/>
    </location>
</feature>
<comment type="caution">
    <text evidence="5">The sequence shown here is derived from an EMBL/GenBank/DDBJ whole genome shotgun (WGS) entry which is preliminary data.</text>
</comment>
<evidence type="ECO:0000256" key="3">
    <source>
        <dbReference type="PROSITE-ProRule" id="PRU00708"/>
    </source>
</evidence>
<keyword evidence="2" id="KW-0677">Repeat</keyword>
<accession>A0AAN7GG28</accession>
<keyword evidence="6" id="KW-1185">Reference proteome</keyword>
<dbReference type="EMBL" id="JAXIOK010000023">
    <property type="protein sequence ID" value="KAK4742936.1"/>
    <property type="molecule type" value="Genomic_DNA"/>
</dbReference>
<dbReference type="GO" id="GO:0008270">
    <property type="term" value="F:zinc ion binding"/>
    <property type="evidence" value="ECO:0007669"/>
    <property type="project" value="InterPro"/>
</dbReference>
<evidence type="ECO:0000313" key="5">
    <source>
        <dbReference type="EMBL" id="KAK4742936.1"/>
    </source>
</evidence>
<evidence type="ECO:0000256" key="1">
    <source>
        <dbReference type="ARBA" id="ARBA00006643"/>
    </source>
</evidence>
<dbReference type="AlphaFoldDB" id="A0AAN7GG28"/>
<dbReference type="GO" id="GO:0003723">
    <property type="term" value="F:RNA binding"/>
    <property type="evidence" value="ECO:0007669"/>
    <property type="project" value="InterPro"/>
</dbReference>
<dbReference type="PROSITE" id="PS51375">
    <property type="entry name" value="PPR"/>
    <property type="match status" value="3"/>
</dbReference>
<dbReference type="PANTHER" id="PTHR47926:SF463">
    <property type="entry name" value="PENTATRICOPEPTIDE REPEAT-CONTAINING PROTEIN"/>
    <property type="match status" value="1"/>
</dbReference>
<protein>
    <recommendedName>
        <fullName evidence="4">DYW domain-containing protein</fullName>
    </recommendedName>
</protein>
<evidence type="ECO:0000259" key="4">
    <source>
        <dbReference type="Pfam" id="PF14432"/>
    </source>
</evidence>
<dbReference type="GO" id="GO:0009451">
    <property type="term" value="P:RNA modification"/>
    <property type="evidence" value="ECO:0007669"/>
    <property type="project" value="InterPro"/>
</dbReference>
<proteinExistence type="inferred from homology"/>
<dbReference type="FunFam" id="1.25.40.10:FF:000470">
    <property type="entry name" value="Pentatricopeptide repeat-containing protein At5g66520"/>
    <property type="match status" value="1"/>
</dbReference>
<comment type="similarity">
    <text evidence="1">Belongs to the PPR family. PCMP-H subfamily.</text>
</comment>
<dbReference type="FunFam" id="1.25.40.10:FF:000242">
    <property type="entry name" value="Pentatricopeptide repeat-containing protein"/>
    <property type="match status" value="1"/>
</dbReference>
<evidence type="ECO:0000256" key="2">
    <source>
        <dbReference type="ARBA" id="ARBA00022737"/>
    </source>
</evidence>
<dbReference type="PANTHER" id="PTHR47926">
    <property type="entry name" value="PENTATRICOPEPTIDE REPEAT-CONTAINING PROTEIN"/>
    <property type="match status" value="1"/>
</dbReference>
<dbReference type="InterPro" id="IPR032867">
    <property type="entry name" value="DYW_dom"/>
</dbReference>
<dbReference type="InterPro" id="IPR046960">
    <property type="entry name" value="PPR_At4g14850-like_plant"/>
</dbReference>
<dbReference type="Pfam" id="PF01535">
    <property type="entry name" value="PPR"/>
    <property type="match status" value="3"/>
</dbReference>
<dbReference type="Gene3D" id="1.25.40.10">
    <property type="entry name" value="Tetratricopeptide repeat domain"/>
    <property type="match status" value="3"/>
</dbReference>
<feature type="domain" description="DYW" evidence="4">
    <location>
        <begin position="533"/>
        <end position="625"/>
    </location>
</feature>
<dbReference type="Proteomes" id="UP001345219">
    <property type="component" value="Chromosome 1"/>
</dbReference>
<feature type="repeat" description="PPR" evidence="3">
    <location>
        <begin position="318"/>
        <end position="352"/>
    </location>
</feature>
<dbReference type="Pfam" id="PF14432">
    <property type="entry name" value="DYW_deaminase"/>
    <property type="match status" value="1"/>
</dbReference>
<dbReference type="InterPro" id="IPR046848">
    <property type="entry name" value="E_motif"/>
</dbReference>
<dbReference type="Pfam" id="PF13041">
    <property type="entry name" value="PPR_2"/>
    <property type="match status" value="3"/>
</dbReference>
<name>A0AAN7GG28_9MYRT</name>
<reference evidence="5 6" key="1">
    <citation type="journal article" date="2023" name="Hortic Res">
        <title>Pangenome of water caltrop reveals structural variations and asymmetric subgenome divergence after allopolyploidization.</title>
        <authorList>
            <person name="Zhang X."/>
            <person name="Chen Y."/>
            <person name="Wang L."/>
            <person name="Yuan Y."/>
            <person name="Fang M."/>
            <person name="Shi L."/>
            <person name="Lu R."/>
            <person name="Comes H.P."/>
            <person name="Ma Y."/>
            <person name="Chen Y."/>
            <person name="Huang G."/>
            <person name="Zhou Y."/>
            <person name="Zheng Z."/>
            <person name="Qiu Y."/>
        </authorList>
    </citation>
    <scope>NUCLEOTIDE SEQUENCE [LARGE SCALE GENOMIC DNA]</scope>
    <source>
        <tissue evidence="5">Roots</tissue>
    </source>
</reference>
<dbReference type="NCBIfam" id="TIGR00756">
    <property type="entry name" value="PPR"/>
    <property type="match status" value="4"/>
</dbReference>